<accession>A0A2G9UW60</accession>
<name>A0A2G9UW60_TELCI</name>
<reference evidence="1 2" key="1">
    <citation type="submission" date="2015-09" db="EMBL/GenBank/DDBJ databases">
        <title>Draft genome of the parasitic nematode Teladorsagia circumcincta isolate WARC Sus (inbred).</title>
        <authorList>
            <person name="Mitreva M."/>
        </authorList>
    </citation>
    <scope>NUCLEOTIDE SEQUENCE [LARGE SCALE GENOMIC DNA]</scope>
    <source>
        <strain evidence="1 2">S</strain>
    </source>
</reference>
<gene>
    <name evidence="1" type="ORF">TELCIR_03504</name>
</gene>
<dbReference type="Proteomes" id="UP000230423">
    <property type="component" value="Unassembled WGS sequence"/>
</dbReference>
<dbReference type="AlphaFoldDB" id="A0A2G9UW60"/>
<evidence type="ECO:0000313" key="2">
    <source>
        <dbReference type="Proteomes" id="UP000230423"/>
    </source>
</evidence>
<organism evidence="1 2">
    <name type="scientific">Teladorsagia circumcincta</name>
    <name type="common">Brown stomach worm</name>
    <name type="synonym">Ostertagia circumcincta</name>
    <dbReference type="NCBI Taxonomy" id="45464"/>
    <lineage>
        <taxon>Eukaryota</taxon>
        <taxon>Metazoa</taxon>
        <taxon>Ecdysozoa</taxon>
        <taxon>Nematoda</taxon>
        <taxon>Chromadorea</taxon>
        <taxon>Rhabditida</taxon>
        <taxon>Rhabditina</taxon>
        <taxon>Rhabditomorpha</taxon>
        <taxon>Strongyloidea</taxon>
        <taxon>Trichostrongylidae</taxon>
        <taxon>Teladorsagia</taxon>
    </lineage>
</organism>
<sequence length="66" mass="7620">MIACCRSFTSIDLCVAFVALQDYSIVKTRLLMKICCKALIILRISLVSEDLRRLHNLRFKCVIVMQ</sequence>
<dbReference type="EMBL" id="KZ345269">
    <property type="protein sequence ID" value="PIO74485.1"/>
    <property type="molecule type" value="Genomic_DNA"/>
</dbReference>
<evidence type="ECO:0000313" key="1">
    <source>
        <dbReference type="EMBL" id="PIO74485.1"/>
    </source>
</evidence>
<keyword evidence="2" id="KW-1185">Reference proteome</keyword>
<protein>
    <submittedName>
        <fullName evidence="1">Uncharacterized protein</fullName>
    </submittedName>
</protein>
<proteinExistence type="predicted"/>